<dbReference type="InterPro" id="IPR036291">
    <property type="entry name" value="NAD(P)-bd_dom_sf"/>
</dbReference>
<name>A0A059G025_9PROT</name>
<sequence length="365" mass="40620">MQTNSPPVKVLVTGGAGFIGSALVRHLIDTTHARVTVVDKLTYAANLDSLAPVSASPRYTFIREDICNAPAMRDIFLAERPDYVLHLAAETHVDRSISGSQQFIQTNINGTYNLLEAARALQAERSGDLRSRFRFLHVSTDEVYGSLGPDGLFSETTAYDPSSPYSASKAASDHLAKAWHRTYGLPVIVSNCSNNYGPYHFPEKLIPLIILNALEGQRLPVYGDGSNIRDWLHVEDHARALWRIATTGRPGETYNVGGLNERTNLQVVHTICDLLDELRPANRPRRELIEFVSDRPGHDQRYAIDAAKLQTELGWKAEETFDTGIRKTVEWYIDHPEWWGPLRKSVYSGDRLGLLAASGEPAAKD</sequence>
<dbReference type="Proteomes" id="UP000025061">
    <property type="component" value="Unassembled WGS sequence"/>
</dbReference>
<dbReference type="PANTHER" id="PTHR43000">
    <property type="entry name" value="DTDP-D-GLUCOSE 4,6-DEHYDRATASE-RELATED"/>
    <property type="match status" value="1"/>
</dbReference>
<accession>A0A059G025</accession>
<dbReference type="InterPro" id="IPR016040">
    <property type="entry name" value="NAD(P)-bd_dom"/>
</dbReference>
<evidence type="ECO:0000313" key="10">
    <source>
        <dbReference type="Proteomes" id="UP000025061"/>
    </source>
</evidence>
<comment type="similarity">
    <text evidence="3 7">Belongs to the NAD(P)-dependent epimerase/dehydratase family. dTDP-glucose dehydratase subfamily.</text>
</comment>
<evidence type="ECO:0000256" key="7">
    <source>
        <dbReference type="RuleBase" id="RU004473"/>
    </source>
</evidence>
<dbReference type="CDD" id="cd05246">
    <property type="entry name" value="dTDP_GD_SDR_e"/>
    <property type="match status" value="1"/>
</dbReference>
<dbReference type="Gene3D" id="3.40.50.720">
    <property type="entry name" value="NAD(P)-binding Rossmann-like Domain"/>
    <property type="match status" value="1"/>
</dbReference>
<keyword evidence="6 7" id="KW-0456">Lyase</keyword>
<dbReference type="SUPFAM" id="SSF51735">
    <property type="entry name" value="NAD(P)-binding Rossmann-fold domains"/>
    <property type="match status" value="1"/>
</dbReference>
<feature type="domain" description="NAD(P)-binding" evidence="8">
    <location>
        <begin position="11"/>
        <end position="328"/>
    </location>
</feature>
<dbReference type="Gene3D" id="3.90.25.10">
    <property type="entry name" value="UDP-galactose 4-epimerase, domain 1"/>
    <property type="match status" value="1"/>
</dbReference>
<dbReference type="PATRIC" id="fig|1280951.3.peg.259"/>
<dbReference type="EMBL" id="ARYI01000001">
    <property type="protein sequence ID" value="KCZ96270.1"/>
    <property type="molecule type" value="Genomic_DNA"/>
</dbReference>
<evidence type="ECO:0000256" key="1">
    <source>
        <dbReference type="ARBA" id="ARBA00001539"/>
    </source>
</evidence>
<evidence type="ECO:0000256" key="5">
    <source>
        <dbReference type="ARBA" id="ARBA00023027"/>
    </source>
</evidence>
<dbReference type="Pfam" id="PF16363">
    <property type="entry name" value="GDP_Man_Dehyd"/>
    <property type="match status" value="1"/>
</dbReference>
<reference evidence="9 10" key="1">
    <citation type="submission" date="2013-04" db="EMBL/GenBank/DDBJ databases">
        <title>Hyphomonas hirschiana VP5 Genome Sequencing.</title>
        <authorList>
            <person name="Lai Q."/>
            <person name="Shao Z."/>
        </authorList>
    </citation>
    <scope>NUCLEOTIDE SEQUENCE [LARGE SCALE GENOMIC DNA]</scope>
    <source>
        <strain evidence="9 10">VP5</strain>
    </source>
</reference>
<protein>
    <recommendedName>
        <fullName evidence="4 7">dTDP-glucose 4,6-dehydratase</fullName>
        <ecNumber evidence="4 7">4.2.1.46</ecNumber>
    </recommendedName>
</protein>
<evidence type="ECO:0000256" key="3">
    <source>
        <dbReference type="ARBA" id="ARBA00008178"/>
    </source>
</evidence>
<comment type="cofactor">
    <cofactor evidence="2 7">
        <name>NAD(+)</name>
        <dbReference type="ChEBI" id="CHEBI:57540"/>
    </cofactor>
</comment>
<dbReference type="InterPro" id="IPR005888">
    <property type="entry name" value="dTDP_Gluc_deHydtase"/>
</dbReference>
<proteinExistence type="inferred from homology"/>
<evidence type="ECO:0000256" key="4">
    <source>
        <dbReference type="ARBA" id="ARBA00011990"/>
    </source>
</evidence>
<evidence type="ECO:0000259" key="8">
    <source>
        <dbReference type="Pfam" id="PF16363"/>
    </source>
</evidence>
<organism evidence="9 10">
    <name type="scientific">Hyphomonas hirschiana VP5</name>
    <dbReference type="NCBI Taxonomy" id="1280951"/>
    <lineage>
        <taxon>Bacteria</taxon>
        <taxon>Pseudomonadati</taxon>
        <taxon>Pseudomonadota</taxon>
        <taxon>Alphaproteobacteria</taxon>
        <taxon>Hyphomonadales</taxon>
        <taxon>Hyphomonadaceae</taxon>
        <taxon>Hyphomonas</taxon>
    </lineage>
</organism>
<comment type="catalytic activity">
    <reaction evidence="1 7">
        <text>dTDP-alpha-D-glucose = dTDP-4-dehydro-6-deoxy-alpha-D-glucose + H2O</text>
        <dbReference type="Rhea" id="RHEA:17221"/>
        <dbReference type="ChEBI" id="CHEBI:15377"/>
        <dbReference type="ChEBI" id="CHEBI:57477"/>
        <dbReference type="ChEBI" id="CHEBI:57649"/>
        <dbReference type="EC" id="4.2.1.46"/>
    </reaction>
</comment>
<dbReference type="NCBIfam" id="TIGR01181">
    <property type="entry name" value="dTDP_gluc_dehyt"/>
    <property type="match status" value="1"/>
</dbReference>
<dbReference type="EC" id="4.2.1.46" evidence="4 7"/>
<comment type="caution">
    <text evidence="9">The sequence shown here is derived from an EMBL/GenBank/DDBJ whole genome shotgun (WGS) entry which is preliminary data.</text>
</comment>
<evidence type="ECO:0000256" key="2">
    <source>
        <dbReference type="ARBA" id="ARBA00001911"/>
    </source>
</evidence>
<dbReference type="GO" id="GO:0009225">
    <property type="term" value="P:nucleotide-sugar metabolic process"/>
    <property type="evidence" value="ECO:0007669"/>
    <property type="project" value="InterPro"/>
</dbReference>
<dbReference type="GO" id="GO:0008460">
    <property type="term" value="F:dTDP-glucose 4,6-dehydratase activity"/>
    <property type="evidence" value="ECO:0007669"/>
    <property type="project" value="UniProtKB-EC"/>
</dbReference>
<gene>
    <name evidence="9" type="ORF">HHI_01285</name>
</gene>
<dbReference type="AlphaFoldDB" id="A0A059G025"/>
<keyword evidence="5" id="KW-0520">NAD</keyword>
<evidence type="ECO:0000313" key="9">
    <source>
        <dbReference type="EMBL" id="KCZ96270.1"/>
    </source>
</evidence>
<keyword evidence="10" id="KW-1185">Reference proteome</keyword>
<evidence type="ECO:0000256" key="6">
    <source>
        <dbReference type="ARBA" id="ARBA00023239"/>
    </source>
</evidence>